<dbReference type="EMBL" id="LAZR01056150">
    <property type="protein sequence ID" value="KKK74793.1"/>
    <property type="molecule type" value="Genomic_DNA"/>
</dbReference>
<dbReference type="AlphaFoldDB" id="A0A0F8Y0J0"/>
<comment type="caution">
    <text evidence="1">The sequence shown here is derived from an EMBL/GenBank/DDBJ whole genome shotgun (WGS) entry which is preliminary data.</text>
</comment>
<organism evidence="1">
    <name type="scientific">marine sediment metagenome</name>
    <dbReference type="NCBI Taxonomy" id="412755"/>
    <lineage>
        <taxon>unclassified sequences</taxon>
        <taxon>metagenomes</taxon>
        <taxon>ecological metagenomes</taxon>
    </lineage>
</organism>
<reference evidence="1" key="1">
    <citation type="journal article" date="2015" name="Nature">
        <title>Complex archaea that bridge the gap between prokaryotes and eukaryotes.</title>
        <authorList>
            <person name="Spang A."/>
            <person name="Saw J.H."/>
            <person name="Jorgensen S.L."/>
            <person name="Zaremba-Niedzwiedzka K."/>
            <person name="Martijn J."/>
            <person name="Lind A.E."/>
            <person name="van Eijk R."/>
            <person name="Schleper C."/>
            <person name="Guy L."/>
            <person name="Ettema T.J."/>
        </authorList>
    </citation>
    <scope>NUCLEOTIDE SEQUENCE</scope>
</reference>
<accession>A0A0F8Y0J0</accession>
<sequence length="34" mass="4086">LMRDNPEHLAQFFTDQNATVEQMIQYAKNMESKR</sequence>
<evidence type="ECO:0000313" key="1">
    <source>
        <dbReference type="EMBL" id="KKK74793.1"/>
    </source>
</evidence>
<proteinExistence type="predicted"/>
<protein>
    <submittedName>
        <fullName evidence="1">Uncharacterized protein</fullName>
    </submittedName>
</protein>
<feature type="non-terminal residue" evidence="1">
    <location>
        <position position="1"/>
    </location>
</feature>
<name>A0A0F8Y0J0_9ZZZZ</name>
<gene>
    <name evidence="1" type="ORF">LCGC14_2880210</name>
</gene>